<evidence type="ECO:0000256" key="1">
    <source>
        <dbReference type="SAM" id="MobiDB-lite"/>
    </source>
</evidence>
<dbReference type="EMBL" id="JAPTSV010000013">
    <property type="protein sequence ID" value="KAJ1521821.1"/>
    <property type="molecule type" value="Genomic_DNA"/>
</dbReference>
<comment type="caution">
    <text evidence="2">The sequence shown here is derived from an EMBL/GenBank/DDBJ whole genome shotgun (WGS) entry which is preliminary data.</text>
</comment>
<accession>A0AAV7XB20</accession>
<evidence type="ECO:0000313" key="2">
    <source>
        <dbReference type="EMBL" id="KAJ1521821.1"/>
    </source>
</evidence>
<feature type="region of interest" description="Disordered" evidence="1">
    <location>
        <begin position="203"/>
        <end position="234"/>
    </location>
</feature>
<proteinExistence type="predicted"/>
<dbReference type="AlphaFoldDB" id="A0AAV7XB20"/>
<sequence>MNALWAIAHAEALEAGASPEAASAAGDAAVSGDVEVSISGAPLNPVDKVVPTESEEPEVTIIGEVIRTRDSTDSEDPSNAGVNAGEASSSSSDSTAGDRHSYAATKKGTLAGHIRRTMEACSSNPENSPYHLCNDSWCIPCRTHDGTGVSEDCEPPQKRKRATLLEEEEEFIKMLPEDVKRQLLRLPALASIEIFDGPPLPMLTKPSSPTATDSFVDASSNSSTESSTPEHDSVGELKSDILGFLSTADGHPAPRQARPDWVGKLWDARRSGEEPQKCRYSSMMGVRYPINPSSTKFIVMGLDFERQLVPFVSIENTVGQGVYLSVGELKELVEGKWCSDVMEHMKAPSYKVNTHYTTRHEFRCTMLRGKPCVQITPLKGLGGFICIGEASWTGLKSLESVVRKYTYELMELSLRLPGDLKVYLERLESIREQLNFKTVEDIKNRMSLIYELFIMSAGSFTEERLKHEFVALYPDMITRMIFQVMTSGIQDTP</sequence>
<gene>
    <name evidence="2" type="ORF">ONE63_003456</name>
</gene>
<dbReference type="Proteomes" id="UP001075354">
    <property type="component" value="Chromosome 13"/>
</dbReference>
<protein>
    <submittedName>
        <fullName evidence="2">Uncharacterized protein</fullName>
    </submittedName>
</protein>
<evidence type="ECO:0000313" key="3">
    <source>
        <dbReference type="Proteomes" id="UP001075354"/>
    </source>
</evidence>
<keyword evidence="3" id="KW-1185">Reference proteome</keyword>
<organism evidence="2 3">
    <name type="scientific">Megalurothrips usitatus</name>
    <name type="common">bean blossom thrips</name>
    <dbReference type="NCBI Taxonomy" id="439358"/>
    <lineage>
        <taxon>Eukaryota</taxon>
        <taxon>Metazoa</taxon>
        <taxon>Ecdysozoa</taxon>
        <taxon>Arthropoda</taxon>
        <taxon>Hexapoda</taxon>
        <taxon>Insecta</taxon>
        <taxon>Pterygota</taxon>
        <taxon>Neoptera</taxon>
        <taxon>Paraneoptera</taxon>
        <taxon>Thysanoptera</taxon>
        <taxon>Terebrantia</taxon>
        <taxon>Thripoidea</taxon>
        <taxon>Thripidae</taxon>
        <taxon>Megalurothrips</taxon>
    </lineage>
</organism>
<name>A0AAV7XB20_9NEOP</name>
<feature type="region of interest" description="Disordered" evidence="1">
    <location>
        <begin position="66"/>
        <end position="108"/>
    </location>
</feature>
<reference evidence="2" key="1">
    <citation type="submission" date="2022-12" db="EMBL/GenBank/DDBJ databases">
        <title>Chromosome-level genome assembly of the bean flower thrips Megalurothrips usitatus.</title>
        <authorList>
            <person name="Ma L."/>
            <person name="Liu Q."/>
            <person name="Li H."/>
            <person name="Cai W."/>
        </authorList>
    </citation>
    <scope>NUCLEOTIDE SEQUENCE</scope>
    <source>
        <strain evidence="2">Cailab_2022a</strain>
    </source>
</reference>